<feature type="domain" description="B12-binding" evidence="6">
    <location>
        <begin position="5"/>
        <end position="139"/>
    </location>
</feature>
<gene>
    <name evidence="8" type="ordered locus">Dole_2628</name>
</gene>
<proteinExistence type="predicted"/>
<dbReference type="PROSITE" id="PS51332">
    <property type="entry name" value="B12_BINDING"/>
    <property type="match status" value="1"/>
</dbReference>
<dbReference type="InterPro" id="IPR023404">
    <property type="entry name" value="rSAM_horseshoe"/>
</dbReference>
<dbReference type="EMBL" id="CP000859">
    <property type="protein sequence ID" value="ABW68431.1"/>
    <property type="molecule type" value="Genomic_DNA"/>
</dbReference>
<dbReference type="Gene3D" id="3.40.50.280">
    <property type="entry name" value="Cobalamin-binding domain"/>
    <property type="match status" value="1"/>
</dbReference>
<keyword evidence="3" id="KW-0479">Metal-binding</keyword>
<evidence type="ECO:0000313" key="8">
    <source>
        <dbReference type="EMBL" id="ABW68431.1"/>
    </source>
</evidence>
<evidence type="ECO:0000313" key="9">
    <source>
        <dbReference type="Proteomes" id="UP000008561"/>
    </source>
</evidence>
<organism evidence="8 9">
    <name type="scientific">Desulfosudis oleivorans (strain DSM 6200 / JCM 39069 / Hxd3)</name>
    <name type="common">Desulfococcus oleovorans</name>
    <dbReference type="NCBI Taxonomy" id="96561"/>
    <lineage>
        <taxon>Bacteria</taxon>
        <taxon>Pseudomonadati</taxon>
        <taxon>Thermodesulfobacteriota</taxon>
        <taxon>Desulfobacteria</taxon>
        <taxon>Desulfobacterales</taxon>
        <taxon>Desulfosudaceae</taxon>
        <taxon>Desulfosudis</taxon>
    </lineage>
</organism>
<dbReference type="GO" id="GO:0003824">
    <property type="term" value="F:catalytic activity"/>
    <property type="evidence" value="ECO:0007669"/>
    <property type="project" value="InterPro"/>
</dbReference>
<dbReference type="GO" id="GO:0031419">
    <property type="term" value="F:cobalamin binding"/>
    <property type="evidence" value="ECO:0007669"/>
    <property type="project" value="InterPro"/>
</dbReference>
<dbReference type="AlphaFoldDB" id="A8ZWV0"/>
<evidence type="ECO:0000256" key="1">
    <source>
        <dbReference type="ARBA" id="ARBA00001966"/>
    </source>
</evidence>
<keyword evidence="4" id="KW-0408">Iron</keyword>
<dbReference type="PROSITE" id="PS51918">
    <property type="entry name" value="RADICAL_SAM"/>
    <property type="match status" value="1"/>
</dbReference>
<evidence type="ECO:0000256" key="4">
    <source>
        <dbReference type="ARBA" id="ARBA00023004"/>
    </source>
</evidence>
<name>A8ZWV0_DESOH</name>
<dbReference type="Pfam" id="PF04055">
    <property type="entry name" value="Radical_SAM"/>
    <property type="match status" value="1"/>
</dbReference>
<dbReference type="SMART" id="SM00729">
    <property type="entry name" value="Elp3"/>
    <property type="match status" value="1"/>
</dbReference>
<dbReference type="Gene3D" id="3.80.30.20">
    <property type="entry name" value="tm_1862 like domain"/>
    <property type="match status" value="1"/>
</dbReference>
<dbReference type="InterPro" id="IPR058240">
    <property type="entry name" value="rSAM_sf"/>
</dbReference>
<dbReference type="InterPro" id="IPR051198">
    <property type="entry name" value="BchE-like"/>
</dbReference>
<dbReference type="CDD" id="cd02068">
    <property type="entry name" value="radical_SAM_B12_BD"/>
    <property type="match status" value="1"/>
</dbReference>
<accession>A8ZWV0</accession>
<protein>
    <submittedName>
        <fullName evidence="8">Radical SAM domain protein</fullName>
    </submittedName>
</protein>
<keyword evidence="2" id="KW-0949">S-adenosyl-L-methionine</keyword>
<dbReference type="InterPro" id="IPR034466">
    <property type="entry name" value="Methyltransferase_Class_B"/>
</dbReference>
<feature type="domain" description="Radical SAM core" evidence="7">
    <location>
        <begin position="198"/>
        <end position="426"/>
    </location>
</feature>
<dbReference type="eggNOG" id="COG1032">
    <property type="taxonomic scope" value="Bacteria"/>
</dbReference>
<keyword evidence="9" id="KW-1185">Reference proteome</keyword>
<evidence type="ECO:0000256" key="5">
    <source>
        <dbReference type="ARBA" id="ARBA00023014"/>
    </source>
</evidence>
<dbReference type="SUPFAM" id="SSF52242">
    <property type="entry name" value="Cobalamin (vitamin B12)-binding domain"/>
    <property type="match status" value="1"/>
</dbReference>
<dbReference type="InterPro" id="IPR036724">
    <property type="entry name" value="Cobalamin-bd_sf"/>
</dbReference>
<evidence type="ECO:0000256" key="3">
    <source>
        <dbReference type="ARBA" id="ARBA00022723"/>
    </source>
</evidence>
<dbReference type="GO" id="GO:0051539">
    <property type="term" value="F:4 iron, 4 sulfur cluster binding"/>
    <property type="evidence" value="ECO:0007669"/>
    <property type="project" value="UniProtKB-KW"/>
</dbReference>
<dbReference type="SFLD" id="SFLDG01123">
    <property type="entry name" value="methyltransferase_(Class_B)"/>
    <property type="match status" value="1"/>
</dbReference>
<comment type="cofactor">
    <cofactor evidence="1">
        <name>[4Fe-4S] cluster</name>
        <dbReference type="ChEBI" id="CHEBI:49883"/>
    </cofactor>
</comment>
<reference evidence="8 9" key="1">
    <citation type="submission" date="2007-10" db="EMBL/GenBank/DDBJ databases">
        <title>Complete sequence of Desulfococcus oleovorans Hxd3.</title>
        <authorList>
            <consortium name="US DOE Joint Genome Institute"/>
            <person name="Copeland A."/>
            <person name="Lucas S."/>
            <person name="Lapidus A."/>
            <person name="Barry K."/>
            <person name="Glavina del Rio T."/>
            <person name="Dalin E."/>
            <person name="Tice H."/>
            <person name="Pitluck S."/>
            <person name="Kiss H."/>
            <person name="Brettin T."/>
            <person name="Bruce D."/>
            <person name="Detter J.C."/>
            <person name="Han C."/>
            <person name="Schmutz J."/>
            <person name="Larimer F."/>
            <person name="Land M."/>
            <person name="Hauser L."/>
            <person name="Kyrpides N."/>
            <person name="Kim E."/>
            <person name="Wawrik B."/>
            <person name="Richardson P."/>
        </authorList>
    </citation>
    <scope>NUCLEOTIDE SEQUENCE [LARGE SCALE GENOMIC DNA]</scope>
    <source>
        <strain evidence="9">DSM 6200 / JCM 39069 / Hxd3</strain>
    </source>
</reference>
<evidence type="ECO:0000256" key="2">
    <source>
        <dbReference type="ARBA" id="ARBA00022691"/>
    </source>
</evidence>
<dbReference type="SFLD" id="SFLDG01082">
    <property type="entry name" value="B12-binding_domain_containing"/>
    <property type="match status" value="1"/>
</dbReference>
<dbReference type="KEGG" id="dol:Dole_2628"/>
<dbReference type="Proteomes" id="UP000008561">
    <property type="component" value="Chromosome"/>
</dbReference>
<dbReference type="CDD" id="cd01335">
    <property type="entry name" value="Radical_SAM"/>
    <property type="match status" value="1"/>
</dbReference>
<dbReference type="HOGENOM" id="CLU_021572_4_6_7"/>
<evidence type="ECO:0000259" key="6">
    <source>
        <dbReference type="PROSITE" id="PS51332"/>
    </source>
</evidence>
<keyword evidence="5" id="KW-0411">Iron-sulfur</keyword>
<evidence type="ECO:0000259" key="7">
    <source>
        <dbReference type="PROSITE" id="PS51918"/>
    </source>
</evidence>
<dbReference type="OrthoDB" id="9804952at2"/>
<dbReference type="InterPro" id="IPR006158">
    <property type="entry name" value="Cobalamin-bd"/>
</dbReference>
<dbReference type="SUPFAM" id="SSF102114">
    <property type="entry name" value="Radical SAM enzymes"/>
    <property type="match status" value="1"/>
</dbReference>
<dbReference type="STRING" id="96561.Dole_2628"/>
<dbReference type="RefSeq" id="WP_012176043.1">
    <property type="nucleotide sequence ID" value="NC_009943.1"/>
</dbReference>
<dbReference type="GO" id="GO:0046872">
    <property type="term" value="F:metal ion binding"/>
    <property type="evidence" value="ECO:0007669"/>
    <property type="project" value="UniProtKB-KW"/>
</dbReference>
<dbReference type="SFLD" id="SFLDS00029">
    <property type="entry name" value="Radical_SAM"/>
    <property type="match status" value="1"/>
</dbReference>
<sequence length="537" mass="60643">MNRSRTDALLISLQVDLDTIGLKQIHAVLQDRGFSSLLLYLPSFSPGDNVLMEQVVRFVADRNPGFVGISLMSHEFSGAAALTGRLKQAFPCLPVIWGGIHPTIAPEMCLDHADYVCVGEGEHAVAALARAFREEKTVEHISNICYRRQGKIVRNPLEPVIQNLDSLPTCEHLPRGSYIAHRGSIVSLDHHQLKRYGRWRGTIYSTMSSRGCPFACAYCCNDFLSRLYDTRKIRRRSVASLMPELSRAVADHPEIQYINFQDDCFLACSDAYLEAFCHAYRQKIGRPFIVRCIPAFVDAGRLKKLKAAGLVWMSLGLQSGSDRVLSDAYNRHSTSEQFLAAARLVHEAGIAAYYDVILDNPLENDEDRYKTIEVLTAAPRPYFLQLFALTLYPGSSLYERITADSPGLADAYLHKNFYHYRHTSMNKLIRISAYLPVSAVRRLISYGRSRPQSAGFRLTLITAGLLSTLMLEPLAYFRVIQVSQHGSVKRTLKQIPVFFRIGFSRYVKQFSSSLTTIAERWVRDDLISGNQSKNFRR</sequence>
<dbReference type="InterPro" id="IPR007197">
    <property type="entry name" value="rSAM"/>
</dbReference>
<dbReference type="PANTHER" id="PTHR43409">
    <property type="entry name" value="ANAEROBIC MAGNESIUM-PROTOPORPHYRIN IX MONOMETHYL ESTER CYCLASE-RELATED"/>
    <property type="match status" value="1"/>
</dbReference>
<dbReference type="Pfam" id="PF02310">
    <property type="entry name" value="B12-binding"/>
    <property type="match status" value="1"/>
</dbReference>
<dbReference type="InterPro" id="IPR006638">
    <property type="entry name" value="Elp3/MiaA/NifB-like_rSAM"/>
</dbReference>